<proteinExistence type="predicted"/>
<evidence type="ECO:0008006" key="4">
    <source>
        <dbReference type="Google" id="ProtNLM"/>
    </source>
</evidence>
<evidence type="ECO:0000313" key="3">
    <source>
        <dbReference type="Proteomes" id="UP000543642"/>
    </source>
</evidence>
<sequence>MKKRGSAVLLAAVCLLVGCAASDPALPAETSSPTETSSPAYQGDSLFAYCTERQRELLELPHEELPVELIFHHWTETAADYETRDETVIAGVLQALRDVSVESESPIVSTDTRGLTFVTAQGDTYSFWFDKRRFEGVDGRCYVLSGDEKLWELVWGIRTADPDYQDLMR</sequence>
<gene>
    <name evidence="2" type="ORF">HNP82_003462</name>
</gene>
<keyword evidence="1" id="KW-0732">Signal</keyword>
<dbReference type="PROSITE" id="PS51257">
    <property type="entry name" value="PROKAR_LIPOPROTEIN"/>
    <property type="match status" value="1"/>
</dbReference>
<dbReference type="Proteomes" id="UP000543642">
    <property type="component" value="Unassembled WGS sequence"/>
</dbReference>
<evidence type="ECO:0000313" key="2">
    <source>
        <dbReference type="EMBL" id="MBB5266305.1"/>
    </source>
</evidence>
<dbReference type="RefSeq" id="WP_007048423.1">
    <property type="nucleotide sequence ID" value="NZ_JACHFW010000026.1"/>
</dbReference>
<accession>A0A7W8M6N2</accession>
<keyword evidence="3" id="KW-1185">Reference proteome</keyword>
<reference evidence="2 3" key="1">
    <citation type="submission" date="2020-08" db="EMBL/GenBank/DDBJ databases">
        <title>Genomic Encyclopedia of Type Strains, Phase IV (KMG-IV): sequencing the most valuable type-strain genomes for metagenomic binning, comparative biology and taxonomic classification.</title>
        <authorList>
            <person name="Goeker M."/>
        </authorList>
    </citation>
    <scope>NUCLEOTIDE SEQUENCE [LARGE SCALE GENOMIC DNA]</scope>
    <source>
        <strain evidence="2 3">DSM 106146</strain>
    </source>
</reference>
<dbReference type="EMBL" id="JACHFW010000026">
    <property type="protein sequence ID" value="MBB5266305.1"/>
    <property type="molecule type" value="Genomic_DNA"/>
</dbReference>
<feature type="signal peptide" evidence="1">
    <location>
        <begin position="1"/>
        <end position="27"/>
    </location>
</feature>
<evidence type="ECO:0000256" key="1">
    <source>
        <dbReference type="SAM" id="SignalP"/>
    </source>
</evidence>
<dbReference type="AlphaFoldDB" id="A0A7W8M6N2"/>
<organism evidence="2 3">
    <name type="scientific">Catenibacillus scindens</name>
    <dbReference type="NCBI Taxonomy" id="673271"/>
    <lineage>
        <taxon>Bacteria</taxon>
        <taxon>Bacillati</taxon>
        <taxon>Bacillota</taxon>
        <taxon>Clostridia</taxon>
        <taxon>Lachnospirales</taxon>
        <taxon>Lachnospiraceae</taxon>
        <taxon>Catenibacillus</taxon>
    </lineage>
</organism>
<name>A0A7W8M6N2_9FIRM</name>
<protein>
    <recommendedName>
        <fullName evidence="4">Lipoprotein</fullName>
    </recommendedName>
</protein>
<feature type="chain" id="PRO_5031295022" description="Lipoprotein" evidence="1">
    <location>
        <begin position="28"/>
        <end position="169"/>
    </location>
</feature>
<comment type="caution">
    <text evidence="2">The sequence shown here is derived from an EMBL/GenBank/DDBJ whole genome shotgun (WGS) entry which is preliminary data.</text>
</comment>